<accession>A0ABD3M8W2</accession>
<comment type="caution">
    <text evidence="1">The sequence shown here is derived from an EMBL/GenBank/DDBJ whole genome shotgun (WGS) entry which is preliminary data.</text>
</comment>
<evidence type="ECO:0000313" key="1">
    <source>
        <dbReference type="EMBL" id="KAL3760198.1"/>
    </source>
</evidence>
<dbReference type="AlphaFoldDB" id="A0ABD3M8W2"/>
<proteinExistence type="predicted"/>
<protein>
    <submittedName>
        <fullName evidence="1">Uncharacterized protein</fullName>
    </submittedName>
</protein>
<reference evidence="1 2" key="1">
    <citation type="submission" date="2024-10" db="EMBL/GenBank/DDBJ databases">
        <title>Updated reference genomes for cyclostephanoid diatoms.</title>
        <authorList>
            <person name="Roberts W.R."/>
            <person name="Alverson A.J."/>
        </authorList>
    </citation>
    <scope>NUCLEOTIDE SEQUENCE [LARGE SCALE GENOMIC DNA]</scope>
    <source>
        <strain evidence="1 2">AJA232-27</strain>
    </source>
</reference>
<keyword evidence="2" id="KW-1185">Reference proteome</keyword>
<name>A0ABD3M8W2_9STRA</name>
<organism evidence="1 2">
    <name type="scientific">Discostella pseudostelligera</name>
    <dbReference type="NCBI Taxonomy" id="259834"/>
    <lineage>
        <taxon>Eukaryota</taxon>
        <taxon>Sar</taxon>
        <taxon>Stramenopiles</taxon>
        <taxon>Ochrophyta</taxon>
        <taxon>Bacillariophyta</taxon>
        <taxon>Coscinodiscophyceae</taxon>
        <taxon>Thalassiosirophycidae</taxon>
        <taxon>Stephanodiscales</taxon>
        <taxon>Stephanodiscaceae</taxon>
        <taxon>Discostella</taxon>
    </lineage>
</organism>
<gene>
    <name evidence="1" type="ORF">ACHAWU_001708</name>
</gene>
<evidence type="ECO:0000313" key="2">
    <source>
        <dbReference type="Proteomes" id="UP001530293"/>
    </source>
</evidence>
<dbReference type="EMBL" id="JALLBG020000190">
    <property type="protein sequence ID" value="KAL3760198.1"/>
    <property type="molecule type" value="Genomic_DNA"/>
</dbReference>
<dbReference type="Proteomes" id="UP001530293">
    <property type="component" value="Unassembled WGS sequence"/>
</dbReference>
<sequence>MIKEHVKFYNVRAMPIDSGIETAGVSLPASDGVEEKTAKSITIHSALLEGSTELADDYKVEDCVSNDNNGEEDIDKLTAKLTSREIDHLQLAIFEKDKALPDTTVLESEHLSGPPDPKHIKDKYSVVLGNIFHAMDAQESPPNTKQKKRTLSHYQRLSSFGILTSLKT</sequence>